<dbReference type="AlphaFoldDB" id="A0A0N4VP10"/>
<reference evidence="3" key="1">
    <citation type="submission" date="2017-02" db="UniProtKB">
        <authorList>
            <consortium name="WormBaseParasite"/>
        </authorList>
    </citation>
    <scope>IDENTIFICATION</scope>
</reference>
<sequence length="73" mass="8383">MSYGTYGTTKTYSTMMLQMQTNDDDDDFNDEDDDDDEKINTFLLAVCNSRRWSLVDDGCGITQITVNNFGTYR</sequence>
<evidence type="ECO:0000313" key="3">
    <source>
        <dbReference type="WBParaSite" id="EVEC_0001273301-mRNA-1"/>
    </source>
</evidence>
<dbReference type="WBParaSite" id="EVEC_0001273301-mRNA-1">
    <property type="protein sequence ID" value="EVEC_0001273301-mRNA-1"/>
    <property type="gene ID" value="EVEC_0001273301"/>
</dbReference>
<name>A0A0N4VP10_ENTVE</name>
<evidence type="ECO:0000313" key="2">
    <source>
        <dbReference type="Proteomes" id="UP000274131"/>
    </source>
</evidence>
<organism evidence="3">
    <name type="scientific">Enterobius vermicularis</name>
    <name type="common">Human pinworm</name>
    <dbReference type="NCBI Taxonomy" id="51028"/>
    <lineage>
        <taxon>Eukaryota</taxon>
        <taxon>Metazoa</taxon>
        <taxon>Ecdysozoa</taxon>
        <taxon>Nematoda</taxon>
        <taxon>Chromadorea</taxon>
        <taxon>Rhabditida</taxon>
        <taxon>Spirurina</taxon>
        <taxon>Oxyuridomorpha</taxon>
        <taxon>Oxyuroidea</taxon>
        <taxon>Oxyuridae</taxon>
        <taxon>Enterobius</taxon>
    </lineage>
</organism>
<proteinExistence type="predicted"/>
<gene>
    <name evidence="1" type="ORF">EVEC_LOCUS11906</name>
</gene>
<keyword evidence="2" id="KW-1185">Reference proteome</keyword>
<reference evidence="1 2" key="2">
    <citation type="submission" date="2018-10" db="EMBL/GenBank/DDBJ databases">
        <authorList>
            <consortium name="Pathogen Informatics"/>
        </authorList>
    </citation>
    <scope>NUCLEOTIDE SEQUENCE [LARGE SCALE GENOMIC DNA]</scope>
</reference>
<evidence type="ECO:0000313" key="1">
    <source>
        <dbReference type="EMBL" id="VDD97155.1"/>
    </source>
</evidence>
<dbReference type="Proteomes" id="UP000274131">
    <property type="component" value="Unassembled WGS sequence"/>
</dbReference>
<dbReference type="EMBL" id="UXUI01012938">
    <property type="protein sequence ID" value="VDD97155.1"/>
    <property type="molecule type" value="Genomic_DNA"/>
</dbReference>
<protein>
    <submittedName>
        <fullName evidence="3">HATPase_c domain-containing protein</fullName>
    </submittedName>
</protein>
<accession>A0A0N4VP10</accession>